<dbReference type="InterPro" id="IPR008266">
    <property type="entry name" value="Tyr_kinase_AS"/>
</dbReference>
<sequence length="1034" mass="112174">MAKSRSTDGAILTPVCTLLWKFIAISLYLGASTAAVRVDGVRRNLSEIRYHFTPCGAVGRLGPTYDECLRYYASVNSPIARDGVLSDTYSSRYPGSQSFRPPRVTEWNLTIAGAAGGRGLCNILQGTGLVLSLPKVVFGSQEDIIVLAGQRGLGPCDIATPEDLGHSLCEISPQNISSALECRDSYSHWLFSTFAGVASTLRFFSGGAGGGGSSFVGTRRYSSSDLVGEIVAIAGGGGGTSLLISYRVDGEFDLSTPELYREFIDANPLPYDNFTRGVYGRRGRGVGVDIREAGAGGGYSESFEFRQPSPSDGRGLNMSENFGEGGRHCLAGDVTIPERLQMATGGFGGGGGGCLEGGGGGGFTGGNVINVTEVTPGSGGYSLSNWPRAILDWHEGDGYVDIVEADCGCVHRCEVYEEEDQFQCLCPNDTLLAPDLSDCFYRVERIVSKPNATIGDDVERDFTLQAVSFGNSSYIFGVEIGWSVAVPGGKRQAEITGDLCVLMFTGENDEIVLVTEPIVRKSLNLSRIIINNGSLTTTNYTSFLDSSVLVTGAIIASTGPCIIDDTIAFNISTRDTESQGGADFATILSDLYNESSNANTLLRRVLNLPEEDEEETERQYTGVSGGVIAAIVIVAALVTVGVIVAFTVPLALWRKRRRPEKTDVVYLAEENGQDTPVVLDYVRYSSQKRPSEDLQANLGYETLNFGDNDGVLEAIEEREKFVSKYGVSATGLDFTEFNSSRANTGMRNWEYPRSKLIFMRDLGEGQFGKVMLMKAMSIAGYSGDLPVAVKTLSSRDPSVIQKFTDETDLMKKFTHPNIVSLLGVCNMSVTDDSAPLMILEYMPYGDLKCFLQDHRPTKEDPASPISESHFYSFALDVVKALEFLSSYKYVHRDMAARNCLVGANLLIKIADFGLARGVYDKDYYRVAGAAFLPVRWMAPECLMYGVFSTASDVWAYGVLLWEITSYGATPLNDYDAQGVVEMAQNGSLRHSQPVSCPDELYNIMCQCHILNQEDRPSFTDLRSLLESHNATSQS</sequence>
<dbReference type="InterPro" id="IPR001245">
    <property type="entry name" value="Ser-Thr/Tyr_kinase_cat_dom"/>
</dbReference>
<dbReference type="GO" id="GO:0005886">
    <property type="term" value="C:plasma membrane"/>
    <property type="evidence" value="ECO:0007669"/>
    <property type="project" value="TreeGrafter"/>
</dbReference>
<keyword evidence="4" id="KW-0732">Signal</keyword>
<keyword evidence="12" id="KW-0325">Glycoprotein</keyword>
<keyword evidence="5 14" id="KW-0547">Nucleotide-binding</keyword>
<evidence type="ECO:0000313" key="17">
    <source>
        <dbReference type="EMBL" id="CAI8001576.1"/>
    </source>
</evidence>
<comment type="subcellular location">
    <subcellularLocation>
        <location evidence="1">Membrane</location>
        <topology evidence="1">Single-pass membrane protein</topology>
    </subcellularLocation>
</comment>
<keyword evidence="7 14" id="KW-0067">ATP-binding</keyword>
<evidence type="ECO:0000256" key="11">
    <source>
        <dbReference type="ARBA" id="ARBA00023170"/>
    </source>
</evidence>
<evidence type="ECO:0000256" key="4">
    <source>
        <dbReference type="ARBA" id="ARBA00022729"/>
    </source>
</evidence>
<dbReference type="GO" id="GO:0051897">
    <property type="term" value="P:positive regulation of phosphatidylinositol 3-kinase/protein kinase B signal transduction"/>
    <property type="evidence" value="ECO:0007669"/>
    <property type="project" value="TreeGrafter"/>
</dbReference>
<dbReference type="InterPro" id="IPR011009">
    <property type="entry name" value="Kinase-like_dom_sf"/>
</dbReference>
<accession>A0AA35R2C1</accession>
<dbReference type="PROSITE" id="PS00109">
    <property type="entry name" value="PROTEIN_KINASE_TYR"/>
    <property type="match status" value="1"/>
</dbReference>
<keyword evidence="6" id="KW-0418">Kinase</keyword>
<keyword evidence="2" id="KW-0808">Transferase</keyword>
<dbReference type="EMBL" id="CASHTH010000445">
    <property type="protein sequence ID" value="CAI8001576.1"/>
    <property type="molecule type" value="Genomic_DNA"/>
</dbReference>
<evidence type="ECO:0000256" key="3">
    <source>
        <dbReference type="ARBA" id="ARBA00022692"/>
    </source>
</evidence>
<keyword evidence="8 15" id="KW-1133">Transmembrane helix</keyword>
<keyword evidence="11 17" id="KW-0675">Receptor</keyword>
<dbReference type="Gene3D" id="1.10.510.10">
    <property type="entry name" value="Transferase(Phosphotransferase) domain 1"/>
    <property type="match status" value="1"/>
</dbReference>
<dbReference type="PRINTS" id="PR00109">
    <property type="entry name" value="TYRKINASE"/>
</dbReference>
<evidence type="ECO:0000259" key="16">
    <source>
        <dbReference type="PROSITE" id="PS50011"/>
    </source>
</evidence>
<organism evidence="17 18">
    <name type="scientific">Geodia barretti</name>
    <name type="common">Barrett's horny sponge</name>
    <dbReference type="NCBI Taxonomy" id="519541"/>
    <lineage>
        <taxon>Eukaryota</taxon>
        <taxon>Metazoa</taxon>
        <taxon>Porifera</taxon>
        <taxon>Demospongiae</taxon>
        <taxon>Heteroscleromorpha</taxon>
        <taxon>Tetractinellida</taxon>
        <taxon>Astrophorina</taxon>
        <taxon>Geodiidae</taxon>
        <taxon>Geodia</taxon>
    </lineage>
</organism>
<evidence type="ECO:0000313" key="18">
    <source>
        <dbReference type="Proteomes" id="UP001174909"/>
    </source>
</evidence>
<dbReference type="Pfam" id="PF07714">
    <property type="entry name" value="PK_Tyr_Ser-Thr"/>
    <property type="match status" value="1"/>
</dbReference>
<dbReference type="CDD" id="cd00192">
    <property type="entry name" value="PTKc"/>
    <property type="match status" value="1"/>
</dbReference>
<dbReference type="GO" id="GO:0004714">
    <property type="term" value="F:transmembrane receptor protein tyrosine kinase activity"/>
    <property type="evidence" value="ECO:0007669"/>
    <property type="project" value="UniProtKB-EC"/>
</dbReference>
<evidence type="ECO:0000256" key="2">
    <source>
        <dbReference type="ARBA" id="ARBA00022679"/>
    </source>
</evidence>
<feature type="domain" description="Protein kinase" evidence="16">
    <location>
        <begin position="756"/>
        <end position="1031"/>
    </location>
</feature>
<dbReference type="PROSITE" id="PS00107">
    <property type="entry name" value="PROTEIN_KINASE_ATP"/>
    <property type="match status" value="1"/>
</dbReference>
<evidence type="ECO:0000256" key="10">
    <source>
        <dbReference type="ARBA" id="ARBA00023137"/>
    </source>
</evidence>
<dbReference type="GO" id="GO:0007169">
    <property type="term" value="P:cell surface receptor protein tyrosine kinase signaling pathway"/>
    <property type="evidence" value="ECO:0007669"/>
    <property type="project" value="TreeGrafter"/>
</dbReference>
<evidence type="ECO:0000256" key="8">
    <source>
        <dbReference type="ARBA" id="ARBA00022989"/>
    </source>
</evidence>
<dbReference type="PANTHER" id="PTHR24416:SF349">
    <property type="entry name" value="TYROSINE-PROTEIN KINASE RYK"/>
    <property type="match status" value="1"/>
</dbReference>
<dbReference type="SUPFAM" id="SSF56112">
    <property type="entry name" value="Protein kinase-like (PK-like)"/>
    <property type="match status" value="1"/>
</dbReference>
<keyword evidence="10" id="KW-0829">Tyrosine-protein kinase</keyword>
<reference evidence="17" key="1">
    <citation type="submission" date="2023-03" db="EMBL/GenBank/DDBJ databases">
        <authorList>
            <person name="Steffen K."/>
            <person name="Cardenas P."/>
        </authorList>
    </citation>
    <scope>NUCLEOTIDE SEQUENCE</scope>
</reference>
<keyword evidence="3 15" id="KW-0812">Transmembrane</keyword>
<name>A0AA35R2C1_GEOBA</name>
<evidence type="ECO:0000256" key="7">
    <source>
        <dbReference type="ARBA" id="ARBA00022840"/>
    </source>
</evidence>
<dbReference type="PROSITE" id="PS50011">
    <property type="entry name" value="PROTEIN_KINASE_DOM"/>
    <property type="match status" value="1"/>
</dbReference>
<evidence type="ECO:0000256" key="5">
    <source>
        <dbReference type="ARBA" id="ARBA00022741"/>
    </source>
</evidence>
<dbReference type="GO" id="GO:0043235">
    <property type="term" value="C:receptor complex"/>
    <property type="evidence" value="ECO:0007669"/>
    <property type="project" value="TreeGrafter"/>
</dbReference>
<evidence type="ECO:0000256" key="14">
    <source>
        <dbReference type="PROSITE-ProRule" id="PRU10141"/>
    </source>
</evidence>
<dbReference type="FunFam" id="1.10.510.10:FF:000554">
    <property type="entry name" value="Predicted protein"/>
    <property type="match status" value="1"/>
</dbReference>
<keyword evidence="18" id="KW-1185">Reference proteome</keyword>
<keyword evidence="9 15" id="KW-0472">Membrane</keyword>
<proteinExistence type="predicted"/>
<feature type="binding site" evidence="14">
    <location>
        <position position="790"/>
    </location>
    <ligand>
        <name>ATP</name>
        <dbReference type="ChEBI" id="CHEBI:30616"/>
    </ligand>
</feature>
<comment type="catalytic activity">
    <reaction evidence="13">
        <text>L-tyrosyl-[protein] + ATP = O-phospho-L-tyrosyl-[protein] + ADP + H(+)</text>
        <dbReference type="Rhea" id="RHEA:10596"/>
        <dbReference type="Rhea" id="RHEA-COMP:10136"/>
        <dbReference type="Rhea" id="RHEA-COMP:20101"/>
        <dbReference type="ChEBI" id="CHEBI:15378"/>
        <dbReference type="ChEBI" id="CHEBI:30616"/>
        <dbReference type="ChEBI" id="CHEBI:46858"/>
        <dbReference type="ChEBI" id="CHEBI:61978"/>
        <dbReference type="ChEBI" id="CHEBI:456216"/>
        <dbReference type="EC" id="2.7.10.1"/>
    </reaction>
</comment>
<gene>
    <name evidence="17" type="ORF">GBAR_LOCUS3214</name>
</gene>
<dbReference type="Proteomes" id="UP001174909">
    <property type="component" value="Unassembled WGS sequence"/>
</dbReference>
<evidence type="ECO:0000256" key="1">
    <source>
        <dbReference type="ARBA" id="ARBA00004167"/>
    </source>
</evidence>
<evidence type="ECO:0000256" key="9">
    <source>
        <dbReference type="ARBA" id="ARBA00023136"/>
    </source>
</evidence>
<dbReference type="Gene3D" id="3.30.200.20">
    <property type="entry name" value="Phosphorylase Kinase, domain 1"/>
    <property type="match status" value="1"/>
</dbReference>
<evidence type="ECO:0000256" key="13">
    <source>
        <dbReference type="ARBA" id="ARBA00051243"/>
    </source>
</evidence>
<dbReference type="PANTHER" id="PTHR24416">
    <property type="entry name" value="TYROSINE-PROTEIN KINASE RECEPTOR"/>
    <property type="match status" value="1"/>
</dbReference>
<dbReference type="InterPro" id="IPR017441">
    <property type="entry name" value="Protein_kinase_ATP_BS"/>
</dbReference>
<dbReference type="GO" id="GO:0005524">
    <property type="term" value="F:ATP binding"/>
    <property type="evidence" value="ECO:0007669"/>
    <property type="project" value="UniProtKB-UniRule"/>
</dbReference>
<protein>
    <submittedName>
        <fullName evidence="17">BDNF/NT-3 growth factors receptor</fullName>
    </submittedName>
</protein>
<dbReference type="InterPro" id="IPR050122">
    <property type="entry name" value="RTK"/>
</dbReference>
<dbReference type="AlphaFoldDB" id="A0AA35R2C1"/>
<comment type="caution">
    <text evidence="17">The sequence shown here is derived from an EMBL/GenBank/DDBJ whole genome shotgun (WGS) entry which is preliminary data.</text>
</comment>
<evidence type="ECO:0000256" key="15">
    <source>
        <dbReference type="SAM" id="Phobius"/>
    </source>
</evidence>
<feature type="transmembrane region" description="Helical" evidence="15">
    <location>
        <begin position="627"/>
        <end position="653"/>
    </location>
</feature>
<evidence type="ECO:0000256" key="6">
    <source>
        <dbReference type="ARBA" id="ARBA00022777"/>
    </source>
</evidence>
<evidence type="ECO:0000256" key="12">
    <source>
        <dbReference type="ARBA" id="ARBA00023180"/>
    </source>
</evidence>
<dbReference type="InterPro" id="IPR000719">
    <property type="entry name" value="Prot_kinase_dom"/>
</dbReference>